<accession>A0A2J7TIK5</accession>
<comment type="caution">
    <text evidence="2">The sequence shown here is derived from an EMBL/GenBank/DDBJ whole genome shotgun (WGS) entry which is preliminary data.</text>
</comment>
<proteinExistence type="predicted"/>
<gene>
    <name evidence="2" type="ORF">CR492_07935</name>
</gene>
<evidence type="ECO:0000313" key="3">
    <source>
        <dbReference type="Proteomes" id="UP000236286"/>
    </source>
</evidence>
<reference evidence="2 3" key="1">
    <citation type="submission" date="2017-10" db="EMBL/GenBank/DDBJ databases">
        <title>Genome announcement of Methylocella silvestris TVC from permafrost.</title>
        <authorList>
            <person name="Wang J."/>
            <person name="Geng K."/>
            <person name="Ul-Haque F."/>
            <person name="Crombie A.T."/>
            <person name="Street L.E."/>
            <person name="Wookey P.A."/>
            <person name="Murrell J.C."/>
            <person name="Pratscher J."/>
        </authorList>
    </citation>
    <scope>NUCLEOTIDE SEQUENCE [LARGE SCALE GENOMIC DNA]</scope>
    <source>
        <strain evidence="2 3">TVC</strain>
    </source>
</reference>
<dbReference type="EMBL" id="PDZR01000006">
    <property type="protein sequence ID" value="PNG26603.1"/>
    <property type="molecule type" value="Genomic_DNA"/>
</dbReference>
<evidence type="ECO:0000256" key="1">
    <source>
        <dbReference type="SAM" id="MobiDB-lite"/>
    </source>
</evidence>
<organism evidence="2 3">
    <name type="scientific">Methylocella silvestris</name>
    <dbReference type="NCBI Taxonomy" id="199596"/>
    <lineage>
        <taxon>Bacteria</taxon>
        <taxon>Pseudomonadati</taxon>
        <taxon>Pseudomonadota</taxon>
        <taxon>Alphaproteobacteria</taxon>
        <taxon>Hyphomicrobiales</taxon>
        <taxon>Beijerinckiaceae</taxon>
        <taxon>Methylocella</taxon>
    </lineage>
</organism>
<dbReference type="AlphaFoldDB" id="A0A2J7TIK5"/>
<protein>
    <submittedName>
        <fullName evidence="2">Uncharacterized protein</fullName>
    </submittedName>
</protein>
<sequence>MALSRQNCPLSPPPRGAGSRPDCAAKRRSKAVPPKGAAIVLRHSGRGAKCRVRCGTQIELF</sequence>
<name>A0A2J7TIK5_METSI</name>
<feature type="region of interest" description="Disordered" evidence="1">
    <location>
        <begin position="1"/>
        <end position="31"/>
    </location>
</feature>
<evidence type="ECO:0000313" key="2">
    <source>
        <dbReference type="EMBL" id="PNG26603.1"/>
    </source>
</evidence>
<dbReference type="Proteomes" id="UP000236286">
    <property type="component" value="Unassembled WGS sequence"/>
</dbReference>